<name>A0A8J5IMS9_9STRA</name>
<reference evidence="2" key="1">
    <citation type="submission" date="2021-01" db="EMBL/GenBank/DDBJ databases">
        <title>Phytophthora aleatoria, a newly-described species from Pinus radiata is distinct from Phytophthora cactorum isolates based on comparative genomics.</title>
        <authorList>
            <person name="Mcdougal R."/>
            <person name="Panda P."/>
            <person name="Williams N."/>
            <person name="Studholme D.J."/>
        </authorList>
    </citation>
    <scope>NUCLEOTIDE SEQUENCE</scope>
    <source>
        <strain evidence="2">NZFS 4037</strain>
    </source>
</reference>
<proteinExistence type="predicted"/>
<protein>
    <recommendedName>
        <fullName evidence="1">DDE-1 domain-containing protein</fullName>
    </recommendedName>
</protein>
<dbReference type="Pfam" id="PF03184">
    <property type="entry name" value="DDE_1"/>
    <property type="match status" value="1"/>
</dbReference>
<keyword evidence="3" id="KW-1185">Reference proteome</keyword>
<dbReference type="AlphaFoldDB" id="A0A8J5IMS9"/>
<dbReference type="GO" id="GO:0003676">
    <property type="term" value="F:nucleic acid binding"/>
    <property type="evidence" value="ECO:0007669"/>
    <property type="project" value="InterPro"/>
</dbReference>
<dbReference type="Proteomes" id="UP000709295">
    <property type="component" value="Unassembled WGS sequence"/>
</dbReference>
<accession>A0A8J5IMS9</accession>
<feature type="domain" description="DDE-1" evidence="1">
    <location>
        <begin position="199"/>
        <end position="302"/>
    </location>
</feature>
<gene>
    <name evidence="2" type="ORF">JG688_00010148</name>
</gene>
<dbReference type="EMBL" id="JAENGY010000621">
    <property type="protein sequence ID" value="KAG6959284.1"/>
    <property type="molecule type" value="Genomic_DNA"/>
</dbReference>
<dbReference type="InterPro" id="IPR004875">
    <property type="entry name" value="DDE_SF_endonuclease_dom"/>
</dbReference>
<sequence>MGKTPNKNHEAVLAAKAQGTRKGVTTECLLIIAARFEPEFLAGRSEIAVVMYLYRVRRRYRLSIRRITHRGTQKRIEMGYSLEESNVVPHILGDTKFASVHKMDQTAVYIDMNPNTTIDFVGVKHVDVVQELLFFCAHDNLCWSRRHYCGGRSATKPVASSSCYSDSSEKKSFAVSHACSIGLTRCSYFYSFVLLVWKPAVSGSRFLLLDSLKPHKMGSVRQELEEECSTEVDFIPPGITGVAQPMNVSAMRVFKKRCRELYVDHHIDNDFSPDLSAHRGLITRIVVQAWSDVPSKTILRGFIKAGIAPFGPRESNGRFVVG</sequence>
<evidence type="ECO:0000259" key="1">
    <source>
        <dbReference type="Pfam" id="PF03184"/>
    </source>
</evidence>
<comment type="caution">
    <text evidence="2">The sequence shown here is derived from an EMBL/GenBank/DDBJ whole genome shotgun (WGS) entry which is preliminary data.</text>
</comment>
<evidence type="ECO:0000313" key="2">
    <source>
        <dbReference type="EMBL" id="KAG6959284.1"/>
    </source>
</evidence>
<organism evidence="2 3">
    <name type="scientific">Phytophthora aleatoria</name>
    <dbReference type="NCBI Taxonomy" id="2496075"/>
    <lineage>
        <taxon>Eukaryota</taxon>
        <taxon>Sar</taxon>
        <taxon>Stramenopiles</taxon>
        <taxon>Oomycota</taxon>
        <taxon>Peronosporomycetes</taxon>
        <taxon>Peronosporales</taxon>
        <taxon>Peronosporaceae</taxon>
        <taxon>Phytophthora</taxon>
    </lineage>
</organism>
<evidence type="ECO:0000313" key="3">
    <source>
        <dbReference type="Proteomes" id="UP000709295"/>
    </source>
</evidence>